<feature type="transmembrane region" description="Helical" evidence="1">
    <location>
        <begin position="70"/>
        <end position="89"/>
    </location>
</feature>
<proteinExistence type="predicted"/>
<feature type="transmembrane region" description="Helical" evidence="1">
    <location>
        <begin position="38"/>
        <end position="58"/>
    </location>
</feature>
<dbReference type="Pfam" id="PF03729">
    <property type="entry name" value="DUF308"/>
    <property type="match status" value="1"/>
</dbReference>
<feature type="transmembrane region" description="Helical" evidence="1">
    <location>
        <begin position="129"/>
        <end position="149"/>
    </location>
</feature>
<dbReference type="PANTHER" id="PTHR34989">
    <property type="entry name" value="PROTEIN HDED"/>
    <property type="match status" value="1"/>
</dbReference>
<gene>
    <name evidence="2" type="ORF">BES34_015515</name>
</gene>
<keyword evidence="1" id="KW-1133">Transmembrane helix</keyword>
<comment type="caution">
    <text evidence="2">The sequence shown here is derived from an EMBL/GenBank/DDBJ whole genome shotgun (WGS) entry which is preliminary data.</text>
</comment>
<dbReference type="Proteomes" id="UP000094669">
    <property type="component" value="Unassembled WGS sequence"/>
</dbReference>
<feature type="transmembrane region" description="Helical" evidence="1">
    <location>
        <begin position="95"/>
        <end position="117"/>
    </location>
</feature>
<dbReference type="InterPro" id="IPR005325">
    <property type="entry name" value="DUF308_memb"/>
</dbReference>
<organism evidence="2 3">
    <name type="scientific">Leptospira inadai serovar Lyme</name>
    <dbReference type="NCBI Taxonomy" id="293084"/>
    <lineage>
        <taxon>Bacteria</taxon>
        <taxon>Pseudomonadati</taxon>
        <taxon>Spirochaetota</taxon>
        <taxon>Spirochaetia</taxon>
        <taxon>Leptospirales</taxon>
        <taxon>Leptospiraceae</taxon>
        <taxon>Leptospira</taxon>
    </lineage>
</organism>
<evidence type="ECO:0000313" key="2">
    <source>
        <dbReference type="EMBL" id="PNV74100.1"/>
    </source>
</evidence>
<dbReference type="EMBL" id="MCRM02000018">
    <property type="protein sequence ID" value="PNV74100.1"/>
    <property type="molecule type" value="Genomic_DNA"/>
</dbReference>
<dbReference type="PANTHER" id="PTHR34989:SF1">
    <property type="entry name" value="PROTEIN HDED"/>
    <property type="match status" value="1"/>
</dbReference>
<feature type="transmembrane region" description="Helical" evidence="1">
    <location>
        <begin position="12"/>
        <end position="32"/>
    </location>
</feature>
<sequence>MNSVKPKAAKHWWIHVIVGILWIGVGIITLFFPIQSYLGLSIAFSIILAMTGLFQISFAISNRNRFSGWGWNLALGILDIIVGSVLLVHPEVTAITLPFILGFWLVFRGVSLISFALEVHSVQSYPWGWLLFSGIATVLFALGILFFPLLGMFTILVWAGAGFLISGFGNMCLGWKEWKA</sequence>
<reference evidence="2" key="1">
    <citation type="submission" date="2018-01" db="EMBL/GenBank/DDBJ databases">
        <title>Genomic characterization of Leptospira inadai serogroup Lyme isolated from captured rat in Brazil and comparative analysis with human reference strain.</title>
        <authorList>
            <person name="Moreno L.Z."/>
            <person name="Loureiro A.P."/>
            <person name="Miraglia F."/>
            <person name="Kremer F.S."/>
            <person name="Eslabao M.R."/>
            <person name="Dellagostin O.A."/>
            <person name="Lilenbaum W."/>
            <person name="Moreno A.M."/>
        </authorList>
    </citation>
    <scope>NUCLEOTIDE SEQUENCE [LARGE SCALE GENOMIC DNA]</scope>
    <source>
        <strain evidence="2">M34/99</strain>
    </source>
</reference>
<dbReference type="InterPro" id="IPR052712">
    <property type="entry name" value="Acid_resist_chaperone_HdeD"/>
</dbReference>
<evidence type="ECO:0000256" key="1">
    <source>
        <dbReference type="SAM" id="Phobius"/>
    </source>
</evidence>
<evidence type="ECO:0008006" key="4">
    <source>
        <dbReference type="Google" id="ProtNLM"/>
    </source>
</evidence>
<evidence type="ECO:0000313" key="3">
    <source>
        <dbReference type="Proteomes" id="UP000094669"/>
    </source>
</evidence>
<keyword evidence="1" id="KW-0812">Transmembrane</keyword>
<feature type="transmembrane region" description="Helical" evidence="1">
    <location>
        <begin position="155"/>
        <end position="175"/>
    </location>
</feature>
<name>A0ABX4YFZ0_9LEPT</name>
<accession>A0ABX4YFZ0</accession>
<protein>
    <recommendedName>
        <fullName evidence="4">PF03729 repeat protein</fullName>
    </recommendedName>
</protein>
<keyword evidence="3" id="KW-1185">Reference proteome</keyword>
<keyword evidence="1" id="KW-0472">Membrane</keyword>
<dbReference type="RefSeq" id="WP_010417719.1">
    <property type="nucleotide sequence ID" value="NZ_MCRM02000018.1"/>
</dbReference>